<keyword evidence="2" id="KW-1185">Reference proteome</keyword>
<accession>A0A163H1W7</accession>
<comment type="caution">
    <text evidence="1">The sequence shown here is derived from an EMBL/GenBank/DDBJ whole genome shotgun (WGS) entry which is preliminary data.</text>
</comment>
<evidence type="ECO:0000313" key="2">
    <source>
        <dbReference type="Proteomes" id="UP000076837"/>
    </source>
</evidence>
<protein>
    <submittedName>
        <fullName evidence="1">Metal ion binding</fullName>
    </submittedName>
</protein>
<evidence type="ECO:0000313" key="1">
    <source>
        <dbReference type="EMBL" id="KZM25118.1"/>
    </source>
</evidence>
<dbReference type="AlphaFoldDB" id="A0A163H1W7"/>
<dbReference type="EMBL" id="JYNV01000138">
    <property type="protein sequence ID" value="KZM25118.1"/>
    <property type="molecule type" value="Genomic_DNA"/>
</dbReference>
<proteinExistence type="predicted"/>
<sequence>MTYNRAYDYESIVHYPSILNAQKAKEQLDAPLLKWKNGGRGFTPPSEAMDENTERTLFGRVPTAGDIEALKMMYPWNG</sequence>
<gene>
    <name evidence="1" type="ORF">ST47_g3752</name>
</gene>
<reference evidence="1 2" key="1">
    <citation type="journal article" date="2016" name="Sci. Rep.">
        <title>Draft genome sequencing and secretome analysis of fungal phytopathogen Ascochyta rabiei provides insight into the necrotrophic effector repertoire.</title>
        <authorList>
            <person name="Verma S."/>
            <person name="Gazara R.K."/>
            <person name="Nizam S."/>
            <person name="Parween S."/>
            <person name="Chattopadhyay D."/>
            <person name="Verma P.K."/>
        </authorList>
    </citation>
    <scope>NUCLEOTIDE SEQUENCE [LARGE SCALE GENOMIC DNA]</scope>
    <source>
        <strain evidence="1 2">ArDII</strain>
    </source>
</reference>
<dbReference type="Proteomes" id="UP000076837">
    <property type="component" value="Unassembled WGS sequence"/>
</dbReference>
<organism evidence="1 2">
    <name type="scientific">Didymella rabiei</name>
    <name type="common">Chickpea ascochyta blight fungus</name>
    <name type="synonym">Mycosphaerella rabiei</name>
    <dbReference type="NCBI Taxonomy" id="5454"/>
    <lineage>
        <taxon>Eukaryota</taxon>
        <taxon>Fungi</taxon>
        <taxon>Dikarya</taxon>
        <taxon>Ascomycota</taxon>
        <taxon>Pezizomycotina</taxon>
        <taxon>Dothideomycetes</taxon>
        <taxon>Pleosporomycetidae</taxon>
        <taxon>Pleosporales</taxon>
        <taxon>Pleosporineae</taxon>
        <taxon>Didymellaceae</taxon>
        <taxon>Ascochyta</taxon>
    </lineage>
</organism>
<name>A0A163H1W7_DIDRA</name>